<dbReference type="VEuPathDB" id="TrichDB:TVAGG3_0135930"/>
<reference evidence="4" key="2">
    <citation type="journal article" date="2007" name="Science">
        <title>Draft genome sequence of the sexually transmitted pathogen Trichomonas vaginalis.</title>
        <authorList>
            <person name="Carlton J.M."/>
            <person name="Hirt R.P."/>
            <person name="Silva J.C."/>
            <person name="Delcher A.L."/>
            <person name="Schatz M."/>
            <person name="Zhao Q."/>
            <person name="Wortman J.R."/>
            <person name="Bidwell S.L."/>
            <person name="Alsmark U.C.M."/>
            <person name="Besteiro S."/>
            <person name="Sicheritz-Ponten T."/>
            <person name="Noel C.J."/>
            <person name="Dacks J.B."/>
            <person name="Foster P.G."/>
            <person name="Simillion C."/>
            <person name="Van de Peer Y."/>
            <person name="Miranda-Saavedra D."/>
            <person name="Barton G.J."/>
            <person name="Westrop G.D."/>
            <person name="Mueller S."/>
            <person name="Dessi D."/>
            <person name="Fiori P.L."/>
            <person name="Ren Q."/>
            <person name="Paulsen I."/>
            <person name="Zhang H."/>
            <person name="Bastida-Corcuera F.D."/>
            <person name="Simoes-Barbosa A."/>
            <person name="Brown M.T."/>
            <person name="Hayes R.D."/>
            <person name="Mukherjee M."/>
            <person name="Okumura C.Y."/>
            <person name="Schneider R."/>
            <person name="Smith A.J."/>
            <person name="Vanacova S."/>
            <person name="Villalvazo M."/>
            <person name="Haas B.J."/>
            <person name="Pertea M."/>
            <person name="Feldblyum T.V."/>
            <person name="Utterback T.R."/>
            <person name="Shu C.L."/>
            <person name="Osoegawa K."/>
            <person name="de Jong P.J."/>
            <person name="Hrdy I."/>
            <person name="Horvathova L."/>
            <person name="Zubacova Z."/>
            <person name="Dolezal P."/>
            <person name="Malik S.B."/>
            <person name="Logsdon J.M. Jr."/>
            <person name="Henze K."/>
            <person name="Gupta A."/>
            <person name="Wang C.C."/>
            <person name="Dunne R.L."/>
            <person name="Upcroft J.A."/>
            <person name="Upcroft P."/>
            <person name="White O."/>
            <person name="Salzberg S.L."/>
            <person name="Tang P."/>
            <person name="Chiu C.-H."/>
            <person name="Lee Y.-S."/>
            <person name="Embley T.M."/>
            <person name="Coombs G.H."/>
            <person name="Mottram J.C."/>
            <person name="Tachezy J."/>
            <person name="Fraser-Liggett C.M."/>
            <person name="Johnson P.J."/>
        </authorList>
    </citation>
    <scope>NUCLEOTIDE SEQUENCE [LARGE SCALE GENOMIC DNA]</scope>
    <source>
        <strain evidence="4">G3</strain>
    </source>
</reference>
<keyword evidence="1 2" id="KW-0175">Coiled coil</keyword>
<feature type="coiled-coil region" evidence="2">
    <location>
        <begin position="222"/>
        <end position="302"/>
    </location>
</feature>
<feature type="coiled-coil region" evidence="2">
    <location>
        <begin position="30"/>
        <end position="156"/>
    </location>
</feature>
<name>A2FNA9_TRIV3</name>
<protein>
    <submittedName>
        <fullName evidence="4">Uncharacterized protein</fullName>
    </submittedName>
</protein>
<dbReference type="AlphaFoldDB" id="A2FNA9"/>
<gene>
    <name evidence="4" type="ORF">TVAG_427270</name>
</gene>
<dbReference type="EMBL" id="DS113902">
    <property type="protein sequence ID" value="EAX93605.1"/>
    <property type="molecule type" value="Genomic_DNA"/>
</dbReference>
<dbReference type="VEuPathDB" id="TrichDB:TVAG_427270"/>
<dbReference type="PANTHER" id="PTHR32083">
    <property type="entry name" value="CILIA AND FLAGELLA-ASSOCIATED PROTEIN 58-RELATED"/>
    <property type="match status" value="1"/>
</dbReference>
<sequence>MTDNFSDLFNDSDQQLASDVEHPKPTAESIQKLEEQIEILQKENLSLRSQFEGTLAITNQIDSINNELLQAKSQSRKLTSENDDLQHRLDLTIKAKAELLEQLEEEKKKNTQVRSENYFTAKQDFDRQKAVFQQKLEEANDQIVELNSKLDSYNVNQKVMDGKIDKIVQNAQRFFNEEFESFDSLCDFLSQPQYQNTKPVPQIIPNQHPKEIFAVQKQEPSINNLKMKLKNAKGMVHDLSANNQKLQDQINQLTAEIQSLKQNNQRTISSYESKITEQEQLIKEKETIIVKKTNQINELKAQLSKPQKQVKENPVQQKPQKQVVFANPNVESKIEAIKNYFANEKAGLLSANGELKIQLASAQDKNNDLANQLKDAKNELAKVKSDLNKQNNEIETLKVLKDNHIREIDSLRNALHARIPQQVEQPKPKAKNNKDEIKKLQETISNLNNEIVSLQVENNNNTDIIQQLKSELSDAKTHSAEVEEKMKQIMMDLNDANAKLAKKPVPNINDLLPPETWYTNEFGSEVAEGIHNISKNLSLQPGSKIRAIYNLIKDSMCGKITELTNVNADLTNQISDMESLFGEFLIDMSISLQDKAFTFEDFMKSGGNSLINQIRVLRTEYDSMKHMFDSMQSTLVAITTFLQLPENTSADQIINIIGQLTSQLQERTEMLIDAKKKLKVLKSAYQEASEKSQQNQEEILQENEALKEEMSRTEEEKKQISQHLTQIKVEFDKKDVELTKALTTIQELQENIQEAVDKIANETKAEIEQKSNELQMHLDKATAEIEDNKQKFAEYEQRAKEFQSTINSLKAENAKLSDQLKNQNEEFENRERENMKKFEEEKREAKQQFDAAIQHLNNQMAKQLEDITKMAADNTAIEQKMSTMKAAAKKVYADKKKAEDEAKFSQEQYERKRRLLEAQSRAKVIAAENFFNTKLEEEKMRHESETRKIYTFVAEAFKSFFNPSASFNERNFKAVIEQVSDELVRLTKSDENIRRMLGASEKQTTEDAVAILLLH</sequence>
<feature type="region of interest" description="Disordered" evidence="3">
    <location>
        <begin position="1"/>
        <end position="27"/>
    </location>
</feature>
<keyword evidence="5" id="KW-1185">Reference proteome</keyword>
<accession>A2FNA9</accession>
<dbReference type="InParanoid" id="A2FNA9"/>
<dbReference type="RefSeq" id="XP_001306535.1">
    <property type="nucleotide sequence ID" value="XM_001306534.1"/>
</dbReference>
<organism evidence="4 5">
    <name type="scientific">Trichomonas vaginalis (strain ATCC PRA-98 / G3)</name>
    <dbReference type="NCBI Taxonomy" id="412133"/>
    <lineage>
        <taxon>Eukaryota</taxon>
        <taxon>Metamonada</taxon>
        <taxon>Parabasalia</taxon>
        <taxon>Trichomonadida</taxon>
        <taxon>Trichomonadidae</taxon>
        <taxon>Trichomonas</taxon>
    </lineage>
</organism>
<evidence type="ECO:0000256" key="2">
    <source>
        <dbReference type="SAM" id="Coils"/>
    </source>
</evidence>
<evidence type="ECO:0000256" key="3">
    <source>
        <dbReference type="SAM" id="MobiDB-lite"/>
    </source>
</evidence>
<dbReference type="STRING" id="5722.A2FNA9"/>
<dbReference type="PANTHER" id="PTHR32083:SF48">
    <property type="entry name" value="TRANS-GOLGI NETWORK-LOCALIZED SYP41-INTERACTING PROTEIN 1"/>
    <property type="match status" value="1"/>
</dbReference>
<feature type="compositionally biased region" description="Polar residues" evidence="3">
    <location>
        <begin position="1"/>
        <end position="17"/>
    </location>
</feature>
<evidence type="ECO:0000313" key="5">
    <source>
        <dbReference type="Proteomes" id="UP000001542"/>
    </source>
</evidence>
<proteinExistence type="predicted"/>
<dbReference type="KEGG" id="tva:4751326"/>
<evidence type="ECO:0000256" key="1">
    <source>
        <dbReference type="ARBA" id="ARBA00023054"/>
    </source>
</evidence>
<dbReference type="Proteomes" id="UP000001542">
    <property type="component" value="Unassembled WGS sequence"/>
</dbReference>
<feature type="coiled-coil region" evidence="2">
    <location>
        <begin position="671"/>
        <end position="915"/>
    </location>
</feature>
<evidence type="ECO:0000313" key="4">
    <source>
        <dbReference type="EMBL" id="EAX93605.1"/>
    </source>
</evidence>
<dbReference type="FunCoup" id="A2FNA9">
    <property type="interactions" value="28"/>
</dbReference>
<dbReference type="SMR" id="A2FNA9"/>
<feature type="coiled-coil region" evidence="2">
    <location>
        <begin position="352"/>
        <end position="499"/>
    </location>
</feature>
<reference evidence="4" key="1">
    <citation type="submission" date="2006-10" db="EMBL/GenBank/DDBJ databases">
        <authorList>
            <person name="Amadeo P."/>
            <person name="Zhao Q."/>
            <person name="Wortman J."/>
            <person name="Fraser-Liggett C."/>
            <person name="Carlton J."/>
        </authorList>
    </citation>
    <scope>NUCLEOTIDE SEQUENCE</scope>
    <source>
        <strain evidence="4">G3</strain>
    </source>
</reference>